<accession>A0A0A9B7F7</accession>
<dbReference type="AlphaFoldDB" id="A0A0A9B7F7"/>
<proteinExistence type="predicted"/>
<reference evidence="1" key="1">
    <citation type="submission" date="2014-09" db="EMBL/GenBank/DDBJ databases">
        <authorList>
            <person name="Magalhaes I.L.F."/>
            <person name="Oliveira U."/>
            <person name="Santos F.R."/>
            <person name="Vidigal T.H.D.A."/>
            <person name="Brescovit A.D."/>
            <person name="Santos A.J."/>
        </authorList>
    </citation>
    <scope>NUCLEOTIDE SEQUENCE</scope>
    <source>
        <tissue evidence="1">Shoot tissue taken approximately 20 cm above the soil surface</tissue>
    </source>
</reference>
<name>A0A0A9B7F7_ARUDO</name>
<sequence>MFCVRLFMLVPSDLFFHFFYIVFVTIKKEVICILLATELQAFAA</sequence>
<reference evidence="1" key="2">
    <citation type="journal article" date="2015" name="Data Brief">
        <title>Shoot transcriptome of the giant reed, Arundo donax.</title>
        <authorList>
            <person name="Barrero R.A."/>
            <person name="Guerrero F.D."/>
            <person name="Moolhuijzen P."/>
            <person name="Goolsby J.A."/>
            <person name="Tidwell J."/>
            <person name="Bellgard S.E."/>
            <person name="Bellgard M.I."/>
        </authorList>
    </citation>
    <scope>NUCLEOTIDE SEQUENCE</scope>
    <source>
        <tissue evidence="1">Shoot tissue taken approximately 20 cm above the soil surface</tissue>
    </source>
</reference>
<protein>
    <submittedName>
        <fullName evidence="1">Uncharacterized protein</fullName>
    </submittedName>
</protein>
<dbReference type="EMBL" id="GBRH01237946">
    <property type="protein sequence ID" value="JAD59949.1"/>
    <property type="molecule type" value="Transcribed_RNA"/>
</dbReference>
<evidence type="ECO:0000313" key="1">
    <source>
        <dbReference type="EMBL" id="JAD59949.1"/>
    </source>
</evidence>
<organism evidence="1">
    <name type="scientific">Arundo donax</name>
    <name type="common">Giant reed</name>
    <name type="synonym">Donax arundinaceus</name>
    <dbReference type="NCBI Taxonomy" id="35708"/>
    <lineage>
        <taxon>Eukaryota</taxon>
        <taxon>Viridiplantae</taxon>
        <taxon>Streptophyta</taxon>
        <taxon>Embryophyta</taxon>
        <taxon>Tracheophyta</taxon>
        <taxon>Spermatophyta</taxon>
        <taxon>Magnoliopsida</taxon>
        <taxon>Liliopsida</taxon>
        <taxon>Poales</taxon>
        <taxon>Poaceae</taxon>
        <taxon>PACMAD clade</taxon>
        <taxon>Arundinoideae</taxon>
        <taxon>Arundineae</taxon>
        <taxon>Arundo</taxon>
    </lineage>
</organism>